<comment type="caution">
    <text evidence="2">The sequence shown here is derived from an EMBL/GenBank/DDBJ whole genome shotgun (WGS) entry which is preliminary data.</text>
</comment>
<reference evidence="2" key="1">
    <citation type="submission" date="2023-08" db="EMBL/GenBank/DDBJ databases">
        <authorList>
            <person name="Chen Y."/>
            <person name="Shah S."/>
            <person name="Dougan E. K."/>
            <person name="Thang M."/>
            <person name="Chan C."/>
        </authorList>
    </citation>
    <scope>NUCLEOTIDE SEQUENCE</scope>
</reference>
<dbReference type="EMBL" id="CAUJNA010001024">
    <property type="protein sequence ID" value="CAJ1383504.1"/>
    <property type="molecule type" value="Genomic_DNA"/>
</dbReference>
<dbReference type="Gene3D" id="2.170.270.10">
    <property type="entry name" value="SET domain"/>
    <property type="match status" value="1"/>
</dbReference>
<dbReference type="PROSITE" id="PS50280">
    <property type="entry name" value="SET"/>
    <property type="match status" value="1"/>
</dbReference>
<proteinExistence type="predicted"/>
<evidence type="ECO:0000259" key="1">
    <source>
        <dbReference type="PROSITE" id="PS50280"/>
    </source>
</evidence>
<dbReference type="PANTHER" id="PTHR47643:SF2">
    <property type="entry name" value="TPR DOMAIN PROTEIN (AFU_ORTHOLOGUE AFUA_5G12710)"/>
    <property type="match status" value="1"/>
</dbReference>
<protein>
    <recommendedName>
        <fullName evidence="1">SET domain-containing protein</fullName>
    </recommendedName>
</protein>
<dbReference type="InterPro" id="IPR001214">
    <property type="entry name" value="SET_dom"/>
</dbReference>
<dbReference type="InterPro" id="IPR053209">
    <property type="entry name" value="Gramillin-biosynth_MTr"/>
</dbReference>
<sequence>MASNASRGGRDFRVAALFEALRASEQQGDAPADWGRFYEEGHPGGFLGPVALRGAASAGLGLRAARRLRRGELLLLERSWALGPRGAEVPEASAQLVSACCRKLRDAATPQLEKAVFRCLHPGEGGRDEGFRQSVFNEYLRHLKCGARGSESSDLGPVTERVGAIVKANSRKTEHWDPWTLLLRDTEAVGGLWLVASLFNHSCLGNVVITYANNKDGSVALVARAAVDIEKDEELLHTYVYPFDTVLERRSRLQASYGFSCTCTRCSLEAPHAEAAGRLADNLESELQHFSAARGMGARPSDMAAVVKKMRSALARIDDAAESLPADSRQMWRSQFLWGDHGLAMAAQEVGLFAEAVEAFERCLALARLAAPSSEYELKYAMMLAQCLARWRLSAAPKNVPQNQEVLKKAMRSAEEAHDRLYGGGGRHFLTRMKRRLEDIYAALRR</sequence>
<evidence type="ECO:0000313" key="2">
    <source>
        <dbReference type="EMBL" id="CAJ1383504.1"/>
    </source>
</evidence>
<dbReference type="AlphaFoldDB" id="A0AA36MWY5"/>
<dbReference type="CDD" id="cd20071">
    <property type="entry name" value="SET_SMYD"/>
    <property type="match status" value="1"/>
</dbReference>
<dbReference type="PANTHER" id="PTHR47643">
    <property type="entry name" value="TPR DOMAIN PROTEIN (AFU_ORTHOLOGUE AFUA_5G12710)"/>
    <property type="match status" value="1"/>
</dbReference>
<dbReference type="SUPFAM" id="SSF82199">
    <property type="entry name" value="SET domain"/>
    <property type="match status" value="1"/>
</dbReference>
<organism evidence="2 3">
    <name type="scientific">Effrenium voratum</name>
    <dbReference type="NCBI Taxonomy" id="2562239"/>
    <lineage>
        <taxon>Eukaryota</taxon>
        <taxon>Sar</taxon>
        <taxon>Alveolata</taxon>
        <taxon>Dinophyceae</taxon>
        <taxon>Suessiales</taxon>
        <taxon>Symbiodiniaceae</taxon>
        <taxon>Effrenium</taxon>
    </lineage>
</organism>
<accession>A0AA36MWY5</accession>
<evidence type="ECO:0000313" key="3">
    <source>
        <dbReference type="Proteomes" id="UP001178507"/>
    </source>
</evidence>
<gene>
    <name evidence="2" type="ORF">EVOR1521_LOCUS10609</name>
</gene>
<keyword evidence="3" id="KW-1185">Reference proteome</keyword>
<dbReference type="Proteomes" id="UP001178507">
    <property type="component" value="Unassembled WGS sequence"/>
</dbReference>
<dbReference type="Pfam" id="PF00856">
    <property type="entry name" value="SET"/>
    <property type="match status" value="1"/>
</dbReference>
<dbReference type="InterPro" id="IPR046341">
    <property type="entry name" value="SET_dom_sf"/>
</dbReference>
<name>A0AA36MWY5_9DINO</name>
<feature type="domain" description="SET" evidence="1">
    <location>
        <begin position="48"/>
        <end position="240"/>
    </location>
</feature>